<dbReference type="OrthoDB" id="9802090at2"/>
<evidence type="ECO:0000256" key="1">
    <source>
        <dbReference type="ARBA" id="ARBA00000142"/>
    </source>
</evidence>
<evidence type="ECO:0000313" key="9">
    <source>
        <dbReference type="Proteomes" id="UP000290482"/>
    </source>
</evidence>
<dbReference type="GO" id="GO:0008176">
    <property type="term" value="F:tRNA (guanine(46)-N7)-methyltransferase activity"/>
    <property type="evidence" value="ECO:0007669"/>
    <property type="project" value="UniProtKB-UniRule"/>
</dbReference>
<dbReference type="Pfam" id="PF02390">
    <property type="entry name" value="Methyltransf_4"/>
    <property type="match status" value="1"/>
</dbReference>
<comment type="catalytic activity">
    <reaction evidence="1 7">
        <text>guanosine(46) in tRNA + S-adenosyl-L-methionine = N(7)-methylguanosine(46) in tRNA + S-adenosyl-L-homocysteine</text>
        <dbReference type="Rhea" id="RHEA:42708"/>
        <dbReference type="Rhea" id="RHEA-COMP:10188"/>
        <dbReference type="Rhea" id="RHEA-COMP:10189"/>
        <dbReference type="ChEBI" id="CHEBI:57856"/>
        <dbReference type="ChEBI" id="CHEBI:59789"/>
        <dbReference type="ChEBI" id="CHEBI:74269"/>
        <dbReference type="ChEBI" id="CHEBI:74480"/>
        <dbReference type="EC" id="2.1.1.33"/>
    </reaction>
</comment>
<feature type="binding site" evidence="7">
    <location>
        <position position="86"/>
    </location>
    <ligand>
        <name>S-adenosyl-L-methionine</name>
        <dbReference type="ChEBI" id="CHEBI:59789"/>
    </ligand>
</feature>
<evidence type="ECO:0000313" key="8">
    <source>
        <dbReference type="EMBL" id="VEU55667.1"/>
    </source>
</evidence>
<dbReference type="AlphaFoldDB" id="A0A448ZWK1"/>
<comment type="similarity">
    <text evidence="7">Belongs to the class I-like SAM-binding methyltransferase superfamily. TrmB family.</text>
</comment>
<dbReference type="NCBIfam" id="TIGR00091">
    <property type="entry name" value="tRNA (guanosine(46)-N7)-methyltransferase TrmB"/>
    <property type="match status" value="1"/>
</dbReference>
<dbReference type="Proteomes" id="UP000290482">
    <property type="component" value="Chromosome"/>
</dbReference>
<sequence length="205" mass="24400">MRLRFNKDAINNIINSKYNIDSFPFTLPKNSILEIGMGKGRMITDMAFSNPNNFYIGLEKYATVAEKAIKKANELKLNNFKMIIGDAKNLREYVDGKFDNIWITFSDPWPKKRHIKRRLLYRDFLNIYKDVLNPNGNIYFKSDNDGLYEFALEEMHELKLNIVHTCTDLHNCDYFKNNYLTEYEQKFKDLNKNINFIIFNYKKSN</sequence>
<dbReference type="PANTHER" id="PTHR23417:SF14">
    <property type="entry name" value="PENTACOTRIPEPTIDE-REPEAT REGION OF PRORP DOMAIN-CONTAINING PROTEIN"/>
    <property type="match status" value="1"/>
</dbReference>
<proteinExistence type="inferred from homology"/>
<evidence type="ECO:0000256" key="6">
    <source>
        <dbReference type="ARBA" id="ARBA00022694"/>
    </source>
</evidence>
<dbReference type="EMBL" id="LR214940">
    <property type="protein sequence ID" value="VEU55667.1"/>
    <property type="molecule type" value="Genomic_DNA"/>
</dbReference>
<feature type="binding site" evidence="7">
    <location>
        <begin position="181"/>
        <end position="184"/>
    </location>
    <ligand>
        <name>substrate</name>
    </ligand>
</feature>
<feature type="binding site" evidence="7">
    <location>
        <position position="143"/>
    </location>
    <ligand>
        <name>substrate</name>
    </ligand>
</feature>
<keyword evidence="9" id="KW-1185">Reference proteome</keyword>
<dbReference type="CDD" id="cd02440">
    <property type="entry name" value="AdoMet_MTases"/>
    <property type="match status" value="1"/>
</dbReference>
<feature type="binding site" evidence="7">
    <location>
        <position position="59"/>
    </location>
    <ligand>
        <name>S-adenosyl-L-methionine</name>
        <dbReference type="ChEBI" id="CHEBI:59789"/>
    </ligand>
</feature>
<organism evidence="8 9">
    <name type="scientific">Metamycoplasma orale</name>
    <name type="common">Mycoplasma orale</name>
    <dbReference type="NCBI Taxonomy" id="2121"/>
    <lineage>
        <taxon>Bacteria</taxon>
        <taxon>Bacillati</taxon>
        <taxon>Mycoplasmatota</taxon>
        <taxon>Mycoplasmoidales</taxon>
        <taxon>Metamycoplasmataceae</taxon>
        <taxon>Metamycoplasma</taxon>
    </lineage>
</organism>
<evidence type="ECO:0000256" key="2">
    <source>
        <dbReference type="ARBA" id="ARBA00003015"/>
    </source>
</evidence>
<evidence type="ECO:0000256" key="4">
    <source>
        <dbReference type="ARBA" id="ARBA00022679"/>
    </source>
</evidence>
<keyword evidence="3 7" id="KW-0489">Methyltransferase</keyword>
<keyword evidence="6 7" id="KW-0819">tRNA processing</keyword>
<dbReference type="PANTHER" id="PTHR23417">
    <property type="entry name" value="3-DEOXY-D-MANNO-OCTULOSONIC-ACID TRANSFERASE/TRNA GUANINE-N 7 - -METHYLTRANSFERASE"/>
    <property type="match status" value="1"/>
</dbReference>
<dbReference type="InterPro" id="IPR003358">
    <property type="entry name" value="tRNA_(Gua-N-7)_MeTrfase_Trmb"/>
</dbReference>
<dbReference type="InterPro" id="IPR029063">
    <property type="entry name" value="SAM-dependent_MTases_sf"/>
</dbReference>
<evidence type="ECO:0000256" key="3">
    <source>
        <dbReference type="ARBA" id="ARBA00022603"/>
    </source>
</evidence>
<keyword evidence="4 7" id="KW-0808">Transferase</keyword>
<feature type="binding site" evidence="7">
    <location>
        <position position="34"/>
    </location>
    <ligand>
        <name>S-adenosyl-L-methionine</name>
        <dbReference type="ChEBI" id="CHEBI:59789"/>
    </ligand>
</feature>
<feature type="binding site" evidence="7">
    <location>
        <position position="107"/>
    </location>
    <ligand>
        <name>S-adenosyl-L-methionine</name>
        <dbReference type="ChEBI" id="CHEBI:59789"/>
    </ligand>
</feature>
<dbReference type="Gene3D" id="3.40.50.150">
    <property type="entry name" value="Vaccinia Virus protein VP39"/>
    <property type="match status" value="1"/>
</dbReference>
<comment type="caution">
    <text evidence="7">Lacks conserved residue(s) required for the propagation of feature annotation.</text>
</comment>
<comment type="function">
    <text evidence="2 7">Catalyzes the formation of N(7)-methylguanine at position 46 (m7G46) in tRNA.</text>
</comment>
<gene>
    <name evidence="7 8" type="primary">trmB</name>
    <name evidence="8" type="ORF">NCTC10112_00353</name>
</gene>
<keyword evidence="5 7" id="KW-0949">S-adenosyl-L-methionine</keyword>
<protein>
    <recommendedName>
        <fullName evidence="7">tRNA (guanine-N(7)-)-methyltransferase</fullName>
        <ecNumber evidence="7">2.1.1.33</ecNumber>
    </recommendedName>
    <alternativeName>
        <fullName evidence="7">tRNA (guanine(46)-N(7))-methyltransferase</fullName>
    </alternativeName>
    <alternativeName>
        <fullName evidence="7">tRNA(m7G46)-methyltransferase</fullName>
    </alternativeName>
</protein>
<dbReference type="SUPFAM" id="SSF53335">
    <property type="entry name" value="S-adenosyl-L-methionine-dependent methyltransferases"/>
    <property type="match status" value="1"/>
</dbReference>
<dbReference type="UniPathway" id="UPA00989"/>
<dbReference type="KEGG" id="mob:NCTC10112_00353"/>
<name>A0A448ZWK1_METOS</name>
<dbReference type="PROSITE" id="PS51625">
    <property type="entry name" value="SAM_MT_TRMB"/>
    <property type="match status" value="1"/>
</dbReference>
<dbReference type="EC" id="2.1.1.33" evidence="7"/>
<dbReference type="GO" id="GO:0043527">
    <property type="term" value="C:tRNA methyltransferase complex"/>
    <property type="evidence" value="ECO:0007669"/>
    <property type="project" value="TreeGrafter"/>
</dbReference>
<feature type="binding site" evidence="7">
    <location>
        <position position="111"/>
    </location>
    <ligand>
        <name>substrate</name>
    </ligand>
</feature>
<evidence type="ECO:0000256" key="7">
    <source>
        <dbReference type="HAMAP-Rule" id="MF_01057"/>
    </source>
</evidence>
<accession>A0A448ZWK1</accession>
<reference evidence="8 9" key="1">
    <citation type="submission" date="2019-01" db="EMBL/GenBank/DDBJ databases">
        <authorList>
            <consortium name="Pathogen Informatics"/>
        </authorList>
    </citation>
    <scope>NUCLEOTIDE SEQUENCE [LARGE SCALE GENOMIC DNA]</scope>
    <source>
        <strain evidence="8 9">NCTC10112</strain>
    </source>
</reference>
<dbReference type="RefSeq" id="WP_022935970.1">
    <property type="nucleotide sequence ID" value="NZ_LR214940.1"/>
</dbReference>
<evidence type="ECO:0000256" key="5">
    <source>
        <dbReference type="ARBA" id="ARBA00022691"/>
    </source>
</evidence>
<dbReference type="InterPro" id="IPR055361">
    <property type="entry name" value="tRNA_methyltr_TrmB_bact"/>
</dbReference>
<dbReference type="HAMAP" id="MF_01057">
    <property type="entry name" value="tRNA_methyltr_TrmB"/>
    <property type="match status" value="1"/>
</dbReference>
<comment type="pathway">
    <text evidence="7">tRNA modification; N(7)-methylguanine-tRNA biosynthesis.</text>
</comment>